<dbReference type="HOGENOM" id="CLU_016107_2_1_9"/>
<proteinExistence type="predicted"/>
<name>C0CLG8_BLAHS</name>
<dbReference type="Gene3D" id="3.20.20.140">
    <property type="entry name" value="Metal-dependent hydrolases"/>
    <property type="match status" value="1"/>
</dbReference>
<dbReference type="GO" id="GO:0016811">
    <property type="term" value="F:hydrolase activity, acting on carbon-nitrogen (but not peptide) bonds, in linear amides"/>
    <property type="evidence" value="ECO:0007669"/>
    <property type="project" value="InterPro"/>
</dbReference>
<organism evidence="2 3">
    <name type="scientific">Blautia hydrogenotrophica (strain DSM 10507 / JCM 14656 / S5a33)</name>
    <name type="common">Ruminococcus hydrogenotrophicus</name>
    <dbReference type="NCBI Taxonomy" id="476272"/>
    <lineage>
        <taxon>Bacteria</taxon>
        <taxon>Bacillati</taxon>
        <taxon>Bacillota</taxon>
        <taxon>Clostridia</taxon>
        <taxon>Lachnospirales</taxon>
        <taxon>Lachnospiraceae</taxon>
        <taxon>Blautia</taxon>
    </lineage>
</organism>
<dbReference type="EMBL" id="ACBZ01000083">
    <property type="protein sequence ID" value="EEG49392.1"/>
    <property type="molecule type" value="Genomic_DNA"/>
</dbReference>
<dbReference type="Proteomes" id="UP000003100">
    <property type="component" value="Unassembled WGS sequence"/>
</dbReference>
<reference evidence="2 3" key="2">
    <citation type="submission" date="2009-02" db="EMBL/GenBank/DDBJ databases">
        <title>Draft genome sequence of Blautia hydrogenotrophica DSM 10507 (Ruminococcus hydrogenotrophicus DSM 10507).</title>
        <authorList>
            <person name="Sudarsanam P."/>
            <person name="Ley R."/>
            <person name="Guruge J."/>
            <person name="Turnbaugh P.J."/>
            <person name="Mahowald M."/>
            <person name="Liep D."/>
            <person name="Gordon J."/>
        </authorList>
    </citation>
    <scope>NUCLEOTIDE SEQUENCE [LARGE SCALE GENOMIC DNA]</scope>
    <source>
        <strain evidence="3">DSM 10507 / JCM 14656 / S5a33</strain>
    </source>
</reference>
<accession>C0CLG8</accession>
<dbReference type="SUPFAM" id="SSF51556">
    <property type="entry name" value="Metallo-dependent hydrolases"/>
    <property type="match status" value="1"/>
</dbReference>
<sequence length="521" mass="57399">MLDIQIRNGIIYDGTGGAPYRGCVDILGDRIVSVGQGDREAGIVIDAAGKCVCPGFVDAHSHCDLAAVSLREMEGCLRQGVTSCVAGNCGFSPFPLTKQTNKSVLHYSEGILGSSSWGYEDFCSYRQMLKREKTAVNVISLVGHGPLHIKHLGYARREASRRELLAMCEELEQLLEQGAAGLSFGLIYVPGVYTGEQEVRALAEVLARRDRILAVHLRNEGAGLLQSVEEMLRVAEMTGVRVQLSHHKVMGEAYWGRSVQTLAKVREAKERGIRVFLDVYPYTAACSTAMVLLPPWVLEHGTQEAMEILQQEAAYERIAGDLQDGILGWENLVKSCGYDRLVVVRTGSRDGTVQGKTLRQVAKERGTEPLRSLLELLVREQGEVNVKIMGMCAQDVQRILLDEAAVIGSDGLYAPGATHPRKNGTFGRIIRDFVGEQKLLPMEKAIWKMTGRTAEIFGISHRGVLKTGNFADVLAFHPEKFRDRADYEHPERFAVGMDEVILNGKLAIREGILSNNKYGCV</sequence>
<dbReference type="CDD" id="cd01297">
    <property type="entry name" value="D-aminoacylase"/>
    <property type="match status" value="1"/>
</dbReference>
<dbReference type="GeneID" id="86822198"/>
<dbReference type="Gene3D" id="3.30.1490.130">
    <property type="entry name" value="D-aminoacylase. Domain 3"/>
    <property type="match status" value="1"/>
</dbReference>
<evidence type="ECO:0000259" key="1">
    <source>
        <dbReference type="Pfam" id="PF07969"/>
    </source>
</evidence>
<evidence type="ECO:0000313" key="2">
    <source>
        <dbReference type="EMBL" id="EEG49392.1"/>
    </source>
</evidence>
<dbReference type="InterPro" id="IPR032466">
    <property type="entry name" value="Metal_Hydrolase"/>
</dbReference>
<dbReference type="InterPro" id="IPR050378">
    <property type="entry name" value="Metallo-dep_Hydrolases_sf"/>
</dbReference>
<dbReference type="InterPro" id="IPR013108">
    <property type="entry name" value="Amidohydro_3"/>
</dbReference>
<dbReference type="PANTHER" id="PTHR11647">
    <property type="entry name" value="HYDRANTOINASE/DIHYDROPYRIMIDINASE FAMILY MEMBER"/>
    <property type="match status" value="1"/>
</dbReference>
<reference evidence="2 3" key="1">
    <citation type="submission" date="2009-01" db="EMBL/GenBank/DDBJ databases">
        <authorList>
            <person name="Fulton L."/>
            <person name="Clifton S."/>
            <person name="Fulton B."/>
            <person name="Xu J."/>
            <person name="Minx P."/>
            <person name="Pepin K.H."/>
            <person name="Johnson M."/>
            <person name="Bhonagiri V."/>
            <person name="Nash W.E."/>
            <person name="Mardis E.R."/>
            <person name="Wilson R.K."/>
        </authorList>
    </citation>
    <scope>NUCLEOTIDE SEQUENCE [LARGE SCALE GENOMIC DNA]</scope>
    <source>
        <strain evidence="3">DSM 10507 / JCM 14656 / S5a33</strain>
    </source>
</reference>
<protein>
    <recommendedName>
        <fullName evidence="1">Amidohydrolase 3 domain-containing protein</fullName>
    </recommendedName>
</protein>
<dbReference type="InterPro" id="IPR023100">
    <property type="entry name" value="D-aminoacylase_insert_dom_sf"/>
</dbReference>
<dbReference type="RefSeq" id="WP_005948471.1">
    <property type="nucleotide sequence ID" value="NZ_CP136423.1"/>
</dbReference>
<keyword evidence="3" id="KW-1185">Reference proteome</keyword>
<evidence type="ECO:0000313" key="3">
    <source>
        <dbReference type="Proteomes" id="UP000003100"/>
    </source>
</evidence>
<dbReference type="PANTHER" id="PTHR11647:SF1">
    <property type="entry name" value="COLLAPSIN RESPONSE MEDIATOR PROTEIN"/>
    <property type="match status" value="1"/>
</dbReference>
<dbReference type="SUPFAM" id="SSF51338">
    <property type="entry name" value="Composite domain of metallo-dependent hydrolases"/>
    <property type="match status" value="1"/>
</dbReference>
<gene>
    <name evidence="2" type="ORF">RUMHYD_01690</name>
</gene>
<feature type="domain" description="Amidohydrolase 3" evidence="1">
    <location>
        <begin position="44"/>
        <end position="506"/>
    </location>
</feature>
<dbReference type="Gene3D" id="2.30.40.10">
    <property type="entry name" value="Urease, subunit C, domain 1"/>
    <property type="match status" value="1"/>
</dbReference>
<dbReference type="eggNOG" id="COG3653">
    <property type="taxonomic scope" value="Bacteria"/>
</dbReference>
<dbReference type="PATRIC" id="fig|476272.21.peg.2059"/>
<comment type="caution">
    <text evidence="2">The sequence shown here is derived from an EMBL/GenBank/DDBJ whole genome shotgun (WGS) entry which is preliminary data.</text>
</comment>
<dbReference type="Pfam" id="PF07969">
    <property type="entry name" value="Amidohydro_3"/>
    <property type="match status" value="1"/>
</dbReference>
<dbReference type="AlphaFoldDB" id="C0CLG8"/>
<dbReference type="InterPro" id="IPR011059">
    <property type="entry name" value="Metal-dep_hydrolase_composite"/>
</dbReference>